<evidence type="ECO:0000313" key="1">
    <source>
        <dbReference type="EMBL" id="GIX82936.1"/>
    </source>
</evidence>
<protein>
    <submittedName>
        <fullName evidence="1">Uncharacterized protein</fullName>
    </submittedName>
</protein>
<reference evidence="1 2" key="1">
    <citation type="submission" date="2021-06" db="EMBL/GenBank/DDBJ databases">
        <title>Caerostris extrusa draft genome.</title>
        <authorList>
            <person name="Kono N."/>
            <person name="Arakawa K."/>
        </authorList>
    </citation>
    <scope>NUCLEOTIDE SEQUENCE [LARGE SCALE GENOMIC DNA]</scope>
</reference>
<evidence type="ECO:0000313" key="2">
    <source>
        <dbReference type="Proteomes" id="UP001054945"/>
    </source>
</evidence>
<sequence>MGSLRWWANQNSSCWREGRVMERMGCGWVERRQNISPPPSDFSIFVLCSRYYRGLDGDHHGIQGRCD</sequence>
<accession>A0AAV4NE15</accession>
<gene>
    <name evidence="1" type="ORF">CEXT_160021</name>
</gene>
<proteinExistence type="predicted"/>
<keyword evidence="2" id="KW-1185">Reference proteome</keyword>
<name>A0AAV4NE15_CAEEX</name>
<organism evidence="1 2">
    <name type="scientific">Caerostris extrusa</name>
    <name type="common">Bark spider</name>
    <name type="synonym">Caerostris bankana</name>
    <dbReference type="NCBI Taxonomy" id="172846"/>
    <lineage>
        <taxon>Eukaryota</taxon>
        <taxon>Metazoa</taxon>
        <taxon>Ecdysozoa</taxon>
        <taxon>Arthropoda</taxon>
        <taxon>Chelicerata</taxon>
        <taxon>Arachnida</taxon>
        <taxon>Araneae</taxon>
        <taxon>Araneomorphae</taxon>
        <taxon>Entelegynae</taxon>
        <taxon>Araneoidea</taxon>
        <taxon>Araneidae</taxon>
        <taxon>Caerostris</taxon>
    </lineage>
</organism>
<dbReference type="Proteomes" id="UP001054945">
    <property type="component" value="Unassembled WGS sequence"/>
</dbReference>
<comment type="caution">
    <text evidence="1">The sequence shown here is derived from an EMBL/GenBank/DDBJ whole genome shotgun (WGS) entry which is preliminary data.</text>
</comment>
<dbReference type="AlphaFoldDB" id="A0AAV4NE15"/>
<dbReference type="EMBL" id="BPLR01003274">
    <property type="protein sequence ID" value="GIX82936.1"/>
    <property type="molecule type" value="Genomic_DNA"/>
</dbReference>